<feature type="domain" description="Mycothiol-dependent maleylpyruvate isomerase metal-binding" evidence="1">
    <location>
        <begin position="11"/>
        <end position="97"/>
    </location>
</feature>
<dbReference type="Gene3D" id="1.20.120.450">
    <property type="entry name" value="dinb family like domain"/>
    <property type="match status" value="1"/>
</dbReference>
<reference evidence="2 3" key="1">
    <citation type="submission" date="2018-06" db="EMBL/GenBank/DDBJ databases">
        <title>Streptacidiphilus pinicola sp. nov., isolated from pine grove soil.</title>
        <authorList>
            <person name="Roh S.G."/>
            <person name="Park S."/>
            <person name="Kim M.-K."/>
            <person name="Yun B.-R."/>
            <person name="Park J."/>
            <person name="Kim M.J."/>
            <person name="Kim Y.S."/>
            <person name="Kim S.B."/>
        </authorList>
    </citation>
    <scope>NUCLEOTIDE SEQUENCE [LARGE SCALE GENOMIC DNA]</scope>
    <source>
        <strain evidence="2 3">MMS16-CNU450</strain>
    </source>
</reference>
<dbReference type="RefSeq" id="WP_111500240.1">
    <property type="nucleotide sequence ID" value="NZ_QKYN01000034.1"/>
</dbReference>
<gene>
    <name evidence="2" type="ORF">DN069_08485</name>
</gene>
<dbReference type="InterPro" id="IPR017517">
    <property type="entry name" value="Maleyloyr_isom"/>
</dbReference>
<dbReference type="Proteomes" id="UP000248889">
    <property type="component" value="Unassembled WGS sequence"/>
</dbReference>
<evidence type="ECO:0000313" key="2">
    <source>
        <dbReference type="EMBL" id="RAG86042.1"/>
    </source>
</evidence>
<dbReference type="GO" id="GO:0046872">
    <property type="term" value="F:metal ion binding"/>
    <property type="evidence" value="ECO:0007669"/>
    <property type="project" value="InterPro"/>
</dbReference>
<evidence type="ECO:0000313" key="3">
    <source>
        <dbReference type="Proteomes" id="UP000248889"/>
    </source>
</evidence>
<dbReference type="AlphaFoldDB" id="A0A2X0ILP5"/>
<dbReference type="SUPFAM" id="SSF109854">
    <property type="entry name" value="DinB/YfiT-like putative metalloenzymes"/>
    <property type="match status" value="1"/>
</dbReference>
<sequence>MDTQLQTETYAERERLASLLADLTPEQWDTPSLCTGWRVREVVAHITFPFRTKPLRFFTGLAAARFSINRFSDTAARRDASRMSADELLRSLRDNVRHPWQPPGGGQAGALSHDVIHGLDLTEPLGLPPAPPERIATVLANASGSARALAFFGVDLGGVTLRAQDADIAFGTGDTVLDLPAKDLLLTITGRRPLPAAAKATTAPGRPTPGTSG</sequence>
<evidence type="ECO:0000259" key="1">
    <source>
        <dbReference type="Pfam" id="PF11716"/>
    </source>
</evidence>
<dbReference type="NCBIfam" id="TIGR03083">
    <property type="entry name" value="maleylpyruvate isomerase family mycothiol-dependent enzyme"/>
    <property type="match status" value="1"/>
</dbReference>
<dbReference type="OrthoDB" id="5178565at2"/>
<proteinExistence type="predicted"/>
<dbReference type="EMBL" id="QKYN01000034">
    <property type="protein sequence ID" value="RAG86042.1"/>
    <property type="molecule type" value="Genomic_DNA"/>
</dbReference>
<dbReference type="InterPro" id="IPR034660">
    <property type="entry name" value="DinB/YfiT-like"/>
</dbReference>
<comment type="caution">
    <text evidence="2">The sequence shown here is derived from an EMBL/GenBank/DDBJ whole genome shotgun (WGS) entry which is preliminary data.</text>
</comment>
<dbReference type="InterPro" id="IPR024344">
    <property type="entry name" value="MDMPI_metal-binding"/>
</dbReference>
<dbReference type="Pfam" id="PF11716">
    <property type="entry name" value="MDMPI_N"/>
    <property type="match status" value="1"/>
</dbReference>
<protein>
    <recommendedName>
        <fullName evidence="1">Mycothiol-dependent maleylpyruvate isomerase metal-binding domain-containing protein</fullName>
    </recommendedName>
</protein>
<keyword evidence="3" id="KW-1185">Reference proteome</keyword>
<accession>A0A2X0ILP5</accession>
<name>A0A2X0ILP5_9ACTN</name>
<organism evidence="2 3">
    <name type="scientific">Streptacidiphilus pinicola</name>
    <dbReference type="NCBI Taxonomy" id="2219663"/>
    <lineage>
        <taxon>Bacteria</taxon>
        <taxon>Bacillati</taxon>
        <taxon>Actinomycetota</taxon>
        <taxon>Actinomycetes</taxon>
        <taxon>Kitasatosporales</taxon>
        <taxon>Streptomycetaceae</taxon>
        <taxon>Streptacidiphilus</taxon>
    </lineage>
</organism>